<accession>A0ABT5L6N9</accession>
<comment type="similarity">
    <text evidence="1">Belongs to the short-chain dehydrogenases/reductases (SDR) family.</text>
</comment>
<dbReference type="CDD" id="cd05325">
    <property type="entry name" value="carb_red_sniffer_like_SDR_c"/>
    <property type="match status" value="1"/>
</dbReference>
<evidence type="ECO:0000256" key="1">
    <source>
        <dbReference type="RuleBase" id="RU000363"/>
    </source>
</evidence>
<evidence type="ECO:0000313" key="3">
    <source>
        <dbReference type="Proteomes" id="UP001218788"/>
    </source>
</evidence>
<proteinExistence type="inferred from homology"/>
<dbReference type="PANTHER" id="PTHR45458:SF1">
    <property type="entry name" value="SHORT CHAIN DEHYDROGENASE"/>
    <property type="match status" value="1"/>
</dbReference>
<protein>
    <submittedName>
        <fullName evidence="2">SDR family oxidoreductase</fullName>
    </submittedName>
</protein>
<dbReference type="InterPro" id="IPR002347">
    <property type="entry name" value="SDR_fam"/>
</dbReference>
<sequence length="220" mass="23428">MSTILITGANRGIGLSLVKLYLERGDTVIGVCRSASDELNQSGAEVITGVDVSQGADIEQLKAELGDRTIDVLINNAGILRKSSLDQPDYAQIRAQFEVNAIGPLRVVAALRQNLKRGSKIGLITSRMGSIEDNDSGSSYGYRMSKSALNAAGKSLSVDLKDDGIAVALLHPGWVNTEMVNYNGLIEPEEAAAGLAARIDALSMENTGGFWHSNGDRLPW</sequence>
<dbReference type="InterPro" id="IPR052184">
    <property type="entry name" value="SDR_enzymes"/>
</dbReference>
<dbReference type="Gene3D" id="3.40.50.720">
    <property type="entry name" value="NAD(P)-binding Rossmann-like Domain"/>
    <property type="match status" value="1"/>
</dbReference>
<dbReference type="PANTHER" id="PTHR45458">
    <property type="entry name" value="SHORT-CHAIN DEHYDROGENASE/REDUCTASE SDR"/>
    <property type="match status" value="1"/>
</dbReference>
<dbReference type="PRINTS" id="PR00080">
    <property type="entry name" value="SDRFAMILY"/>
</dbReference>
<dbReference type="InterPro" id="IPR036291">
    <property type="entry name" value="NAD(P)-bd_dom_sf"/>
</dbReference>
<dbReference type="RefSeq" id="WP_273641826.1">
    <property type="nucleotide sequence ID" value="NZ_JAQQXP010000002.1"/>
</dbReference>
<comment type="caution">
    <text evidence="2">The sequence shown here is derived from an EMBL/GenBank/DDBJ whole genome shotgun (WGS) entry which is preliminary data.</text>
</comment>
<dbReference type="PRINTS" id="PR00081">
    <property type="entry name" value="GDHRDH"/>
</dbReference>
<evidence type="ECO:0000313" key="2">
    <source>
        <dbReference type="EMBL" id="MDC8832041.1"/>
    </source>
</evidence>
<reference evidence="2 3" key="1">
    <citation type="submission" date="2022-10" db="EMBL/GenBank/DDBJ databases">
        <title>Alteromonas sp. chi3 Genome sequencing.</title>
        <authorList>
            <person name="Park S."/>
        </authorList>
    </citation>
    <scope>NUCLEOTIDE SEQUENCE [LARGE SCALE GENOMIC DNA]</scope>
    <source>
        <strain evidence="3">chi3</strain>
    </source>
</reference>
<gene>
    <name evidence="2" type="ORF">OIK42_14880</name>
</gene>
<dbReference type="EMBL" id="JAQQXP010000002">
    <property type="protein sequence ID" value="MDC8832041.1"/>
    <property type="molecule type" value="Genomic_DNA"/>
</dbReference>
<organism evidence="2 3">
    <name type="scientific">Alteromonas gilva</name>
    <dbReference type="NCBI Taxonomy" id="2987522"/>
    <lineage>
        <taxon>Bacteria</taxon>
        <taxon>Pseudomonadati</taxon>
        <taxon>Pseudomonadota</taxon>
        <taxon>Gammaproteobacteria</taxon>
        <taxon>Alteromonadales</taxon>
        <taxon>Alteromonadaceae</taxon>
        <taxon>Alteromonas/Salinimonas group</taxon>
        <taxon>Alteromonas</taxon>
    </lineage>
</organism>
<name>A0ABT5L6N9_9ALTE</name>
<dbReference type="Pfam" id="PF00106">
    <property type="entry name" value="adh_short"/>
    <property type="match status" value="1"/>
</dbReference>
<dbReference type="SUPFAM" id="SSF51735">
    <property type="entry name" value="NAD(P)-binding Rossmann-fold domains"/>
    <property type="match status" value="1"/>
</dbReference>
<keyword evidence="3" id="KW-1185">Reference proteome</keyword>
<dbReference type="Proteomes" id="UP001218788">
    <property type="component" value="Unassembled WGS sequence"/>
</dbReference>